<gene>
    <name evidence="2" type="ORF">ACFQMH_41645</name>
</gene>
<feature type="region of interest" description="Disordered" evidence="1">
    <location>
        <begin position="1"/>
        <end position="25"/>
    </location>
</feature>
<accession>A0ABW2EFH8</accession>
<evidence type="ECO:0000313" key="2">
    <source>
        <dbReference type="EMBL" id="MFC7018077.1"/>
    </source>
</evidence>
<protein>
    <submittedName>
        <fullName evidence="2">Uncharacterized protein</fullName>
    </submittedName>
</protein>
<organism evidence="2 3">
    <name type="scientific">Streptomyces viridiviolaceus</name>
    <dbReference type="NCBI Taxonomy" id="68282"/>
    <lineage>
        <taxon>Bacteria</taxon>
        <taxon>Bacillati</taxon>
        <taxon>Actinomycetota</taxon>
        <taxon>Actinomycetes</taxon>
        <taxon>Kitasatosporales</taxon>
        <taxon>Streptomycetaceae</taxon>
        <taxon>Streptomyces</taxon>
    </lineage>
</organism>
<reference evidence="3" key="1">
    <citation type="journal article" date="2019" name="Int. J. Syst. Evol. Microbiol.">
        <title>The Global Catalogue of Microorganisms (GCM) 10K type strain sequencing project: providing services to taxonomists for standard genome sequencing and annotation.</title>
        <authorList>
            <consortium name="The Broad Institute Genomics Platform"/>
            <consortium name="The Broad Institute Genome Sequencing Center for Infectious Disease"/>
            <person name="Wu L."/>
            <person name="Ma J."/>
        </authorList>
    </citation>
    <scope>NUCLEOTIDE SEQUENCE [LARGE SCALE GENOMIC DNA]</scope>
    <source>
        <strain evidence="3">JCM 4855</strain>
    </source>
</reference>
<name>A0ABW2EFH8_9ACTN</name>
<keyword evidence="3" id="KW-1185">Reference proteome</keyword>
<dbReference type="EMBL" id="JBHSYM010000125">
    <property type="protein sequence ID" value="MFC7018077.1"/>
    <property type="molecule type" value="Genomic_DNA"/>
</dbReference>
<evidence type="ECO:0000313" key="3">
    <source>
        <dbReference type="Proteomes" id="UP001596409"/>
    </source>
</evidence>
<evidence type="ECO:0000256" key="1">
    <source>
        <dbReference type="SAM" id="MobiDB-lite"/>
    </source>
</evidence>
<sequence length="95" mass="9948">MTSQWARYQAAGKRSPVAKGVPLDGMPGGAMPKVLEKVDRAPVNRASVKGIAAPRNCAPLKETLPVNCAPTRLTVLLAHFVNEKSPPSSGRSVGS</sequence>
<dbReference type="Proteomes" id="UP001596409">
    <property type="component" value="Unassembled WGS sequence"/>
</dbReference>
<proteinExistence type="predicted"/>
<dbReference type="RefSeq" id="WP_189880883.1">
    <property type="nucleotide sequence ID" value="NZ_BMWA01000057.1"/>
</dbReference>
<comment type="caution">
    <text evidence="2">The sequence shown here is derived from an EMBL/GenBank/DDBJ whole genome shotgun (WGS) entry which is preliminary data.</text>
</comment>